<keyword evidence="3" id="KW-1185">Reference proteome</keyword>
<organism evidence="2 3">
    <name type="scientific">Protopolystoma xenopodis</name>
    <dbReference type="NCBI Taxonomy" id="117903"/>
    <lineage>
        <taxon>Eukaryota</taxon>
        <taxon>Metazoa</taxon>
        <taxon>Spiralia</taxon>
        <taxon>Lophotrochozoa</taxon>
        <taxon>Platyhelminthes</taxon>
        <taxon>Monogenea</taxon>
        <taxon>Polyopisthocotylea</taxon>
        <taxon>Polystomatidea</taxon>
        <taxon>Polystomatidae</taxon>
        <taxon>Protopolystoma</taxon>
    </lineage>
</organism>
<reference evidence="2" key="1">
    <citation type="submission" date="2018-11" db="EMBL/GenBank/DDBJ databases">
        <authorList>
            <consortium name="Pathogen Informatics"/>
        </authorList>
    </citation>
    <scope>NUCLEOTIDE SEQUENCE</scope>
</reference>
<protein>
    <submittedName>
        <fullName evidence="2">Uncharacterized protein</fullName>
    </submittedName>
</protein>
<accession>A0A3S5C3N4</accession>
<keyword evidence="1" id="KW-0472">Membrane</keyword>
<evidence type="ECO:0000256" key="1">
    <source>
        <dbReference type="SAM" id="Phobius"/>
    </source>
</evidence>
<sequence length="99" mass="11386">MGSRTTQLVIFGDPHFSTSRKSLLFSPQSETLFAFRISPICFARLLHFLTRRRLFSFFLLVWWLAYFPARLSGLILSAATIVIVLSIIIILICLLFPLH</sequence>
<evidence type="ECO:0000313" key="2">
    <source>
        <dbReference type="EMBL" id="VEL33118.1"/>
    </source>
</evidence>
<keyword evidence="1" id="KW-0812">Transmembrane</keyword>
<evidence type="ECO:0000313" key="3">
    <source>
        <dbReference type="Proteomes" id="UP000784294"/>
    </source>
</evidence>
<gene>
    <name evidence="2" type="ORF">PXEA_LOCUS26558</name>
</gene>
<dbReference type="Proteomes" id="UP000784294">
    <property type="component" value="Unassembled WGS sequence"/>
</dbReference>
<feature type="transmembrane region" description="Helical" evidence="1">
    <location>
        <begin position="75"/>
        <end position="98"/>
    </location>
</feature>
<dbReference type="AlphaFoldDB" id="A0A3S5C3N4"/>
<comment type="caution">
    <text evidence="2">The sequence shown here is derived from an EMBL/GenBank/DDBJ whole genome shotgun (WGS) entry which is preliminary data.</text>
</comment>
<dbReference type="EMBL" id="CAAALY010245191">
    <property type="protein sequence ID" value="VEL33118.1"/>
    <property type="molecule type" value="Genomic_DNA"/>
</dbReference>
<proteinExistence type="predicted"/>
<feature type="transmembrane region" description="Helical" evidence="1">
    <location>
        <begin position="54"/>
        <end position="69"/>
    </location>
</feature>
<name>A0A3S5C3N4_9PLAT</name>
<keyword evidence="1" id="KW-1133">Transmembrane helix</keyword>